<comment type="caution">
    <text evidence="1">The sequence shown here is derived from an EMBL/GenBank/DDBJ whole genome shotgun (WGS) entry which is preliminary data.</text>
</comment>
<sequence>MYKTHRVVMEELSSFASPKSKLSKMIRSKEILHLKRGVFLEPNDKANSMFSIASVLYGPSYISFESALAHYGMIPERVKGITSATYNKNKNKKFHTPIGDFYYYYLPKFAYPFGIVRKEEGEQGFLIATPEKAILDLIYKNSKLKEEKELKDFLIEDKRIEEEWFSRLDESEAAKLSLIYRQPQCLLFPKMLRKYYA</sequence>
<protein>
    <recommendedName>
        <fullName evidence="3">Transcriptional regulator</fullName>
    </recommendedName>
</protein>
<evidence type="ECO:0000313" key="1">
    <source>
        <dbReference type="EMBL" id="MCW7517058.1"/>
    </source>
</evidence>
<accession>A0AAW5V9R3</accession>
<name>A0AAW5V9R3_9LEPT</name>
<reference evidence="1" key="1">
    <citation type="submission" date="2022-06" db="EMBL/GenBank/DDBJ databases">
        <title>Leptospira isolates from biofilms formed at urban environments.</title>
        <authorList>
            <person name="Ribeiro P.S."/>
            <person name="Sousa T."/>
            <person name="Carvalho N."/>
            <person name="Aburjaile F."/>
            <person name="Neves F."/>
            <person name="Oliveira D."/>
            <person name="Blanco L."/>
            <person name="Lima J."/>
            <person name="Costa F."/>
            <person name="Brenig B."/>
            <person name="Soares S."/>
            <person name="Ramos R."/>
            <person name="Goes-Neto A."/>
            <person name="Matiuzzi M."/>
            <person name="Azevedo V."/>
            <person name="Ristow P."/>
        </authorList>
    </citation>
    <scope>NUCLEOTIDE SEQUENCE</scope>
    <source>
        <strain evidence="1">VSF7</strain>
    </source>
</reference>
<proteinExistence type="predicted"/>
<gene>
    <name evidence="1" type="ORF">ND810_17965</name>
</gene>
<evidence type="ECO:0008006" key="3">
    <source>
        <dbReference type="Google" id="ProtNLM"/>
    </source>
</evidence>
<dbReference type="AlphaFoldDB" id="A0AAW5V9R3"/>
<organism evidence="1 2">
    <name type="scientific">Leptospira levettii</name>
    <dbReference type="NCBI Taxonomy" id="2023178"/>
    <lineage>
        <taxon>Bacteria</taxon>
        <taxon>Pseudomonadati</taxon>
        <taxon>Spirochaetota</taxon>
        <taxon>Spirochaetia</taxon>
        <taxon>Leptospirales</taxon>
        <taxon>Leptospiraceae</taxon>
        <taxon>Leptospira</taxon>
    </lineage>
</organism>
<evidence type="ECO:0000313" key="2">
    <source>
        <dbReference type="Proteomes" id="UP001209694"/>
    </source>
</evidence>
<dbReference type="EMBL" id="JAMQQD010000009">
    <property type="protein sequence ID" value="MCW7517058.1"/>
    <property type="molecule type" value="Genomic_DNA"/>
</dbReference>
<dbReference type="Proteomes" id="UP001209694">
    <property type="component" value="Unassembled WGS sequence"/>
</dbReference>
<dbReference type="RefSeq" id="WP_238761765.1">
    <property type="nucleotide sequence ID" value="NZ_JAIZBN010000005.1"/>
</dbReference>